<reference evidence="2" key="1">
    <citation type="submission" date="2016-10" db="EMBL/GenBank/DDBJ databases">
        <authorList>
            <person name="Varghese N."/>
            <person name="Submissions S."/>
        </authorList>
    </citation>
    <scope>NUCLEOTIDE SEQUENCE [LARGE SCALE GENOMIC DNA]</scope>
    <source>
        <strain evidence="2">ATCC 700689</strain>
    </source>
</reference>
<sequence>MENRFDYFLNIQKIADYVGYENDFWPLSSEYALCCIDLTEAAKAVDANVMKQLVSLGDIIESEWTKSKRADGQALSNFNNTGAISQAMLEVATCFAPSADRQAIELRAKALAVGYSPQILKELLAIHEECTVVAGLVSTWYGKQKNRMPTAFACGKEQRKQEFVEKTYQYTDQVQAYLKGLHTDLSLSEPPVFSSTNLFFMAGEGNRHPKHIAYFLPGDEGVSHSDFRKTCYFSNVHLALIECFATPLAKRHLNLKEQSTTSALATDSIPVLGVFGHELGHFIFRPEKNFQSLNKKNRWVSVALQEVVADVFGILILAEVWAEHVGVTRSEVIQYYLSECLRYVDRGLGYFPDSDGMFLQLNYLVQFGALTLEGDDNDYLTGQPEVVIAGLRSLARVLADSVLNGDEVLALALYKTYGPENRKPVQSLLNGLVKNPPKALAYHQGIIKEE</sequence>
<dbReference type="Proteomes" id="UP000182894">
    <property type="component" value="Unassembled WGS sequence"/>
</dbReference>
<proteinExistence type="predicted"/>
<accession>A0A1G8F3T2</accession>
<dbReference type="EMBL" id="FNCO01000008">
    <property type="protein sequence ID" value="SDH76784.1"/>
    <property type="molecule type" value="Genomic_DNA"/>
</dbReference>
<dbReference type="RefSeq" id="WP_074753588.1">
    <property type="nucleotide sequence ID" value="NZ_FNCO01000008.1"/>
</dbReference>
<name>A0A1G8F3T2_9PSED</name>
<protein>
    <recommendedName>
        <fullName evidence="3">Peptidase family M49</fullName>
    </recommendedName>
</protein>
<organism evidence="1 2">
    <name type="scientific">Pseudomonas abietaniphila</name>
    <dbReference type="NCBI Taxonomy" id="89065"/>
    <lineage>
        <taxon>Bacteria</taxon>
        <taxon>Pseudomonadati</taxon>
        <taxon>Pseudomonadota</taxon>
        <taxon>Gammaproteobacteria</taxon>
        <taxon>Pseudomonadales</taxon>
        <taxon>Pseudomonadaceae</taxon>
        <taxon>Pseudomonas</taxon>
    </lineage>
</organism>
<keyword evidence="2" id="KW-1185">Reference proteome</keyword>
<dbReference type="OrthoDB" id="4007859at2"/>
<evidence type="ECO:0000313" key="1">
    <source>
        <dbReference type="EMBL" id="SDH76784.1"/>
    </source>
</evidence>
<dbReference type="STRING" id="89065.SAMN05216605_10886"/>
<evidence type="ECO:0000313" key="2">
    <source>
        <dbReference type="Proteomes" id="UP000182894"/>
    </source>
</evidence>
<evidence type="ECO:0008006" key="3">
    <source>
        <dbReference type="Google" id="ProtNLM"/>
    </source>
</evidence>
<dbReference type="AlphaFoldDB" id="A0A1G8F3T2"/>
<gene>
    <name evidence="1" type="ORF">SAMN05216605_10886</name>
</gene>